<dbReference type="VEuPathDB" id="TrichDB:TVAG_362310"/>
<evidence type="ECO:0000313" key="5">
    <source>
        <dbReference type="Proteomes" id="UP000001542"/>
    </source>
</evidence>
<feature type="domain" description="BEACH" evidence="2">
    <location>
        <begin position="1786"/>
        <end position="2068"/>
    </location>
</feature>
<dbReference type="InterPro" id="IPR013320">
    <property type="entry name" value="ConA-like_dom_sf"/>
</dbReference>
<dbReference type="VEuPathDB" id="TrichDB:TVAGG3_0365860"/>
<dbReference type="SUPFAM" id="SSF81837">
    <property type="entry name" value="BEACH domain"/>
    <property type="match status" value="1"/>
</dbReference>
<dbReference type="InterPro" id="IPR031570">
    <property type="entry name" value="NBEA/BDCP_DUF4704"/>
</dbReference>
<sequence>MLPNIDELPKSIINTILQTPKFINVPSETISIVLTLGQLYDPAEKIIKKATLPASIDFYKQEKFPPLLPREKLIHPQALSRVEGIIEVLQNDKQLASMFMKACDKQYSEIVKNPRSMDIFTAFIVIFTSISKKFSISPPTSFITSPYIFSYWVTNYENFDDNFYQIINTIRVYCFNMMLLRGVQDFVAIIQTNFQHPLIFAEIMRRMISLQPKIDLKSDGIEPLLQSVMQAMIFYQSFENLSDREIDAINKAKIGLIIFFNNYLLDDNLIEEIFTNHIFISGFIGMLGDQSMQSFCIAHINRYISTKKSSQNIELLERIYQLAIFCVENCNDPEVVQLGCVTFELISTILTLYPNISSLFDPLFEDIKLGIVNIKDFPDSKLFIQNVLSFYANSVQHKFANPELIAMQNAISIIYRNEPTTNIFVKVLQIISRKHMTFLTNHFDIKEGKALRLLISIHENSSQIDTVLKFVHELISDSVGNAIMAHNGELDFYLIDLIYSWRNKEKTPENTSRIDLILNILTVILSQISSASLVRYFIRLICPNDGKSLPFYHNSIVQSMMQMMSASKYRPNLYLPLIDKFTFTMRGFKTSYFNKNFTLAFWIYIEEIENKYFGQVFLAVDEKDGKLGVFIAEDQIYIYMQKGGQDYTAKTEISIPPKKWNLVTIGFTMHQEDDKNTCSYSVNGEDSTFYLFPKIIFEQTEAKGLKIGGLTLDSAQPSQCSYLGPVSFYPSCLSREQILQLYDRKCSIVPSSKSTALFYLSPIEKDDEVTLINQINNDIVVDNISYQYNRTFNFAEVLVNHCGVEVLLPLFAQWDLNDFEGNKIDFYAESTVELLQDALMMSNFAQKIFADNEGFKIISHLIISSNQNHISYNLYMRFYTLFNNLNVFHAKESLFNEILLNNEIWMKTEALDHTRITRHWCRSLCTPNSPTIQFLSFSKLLSILKLYYWYEDEKAEHRSYHTDHCRGQKINVEECRKNVLSLAHHAAAMKFTDADFSLLMSHVLTTTYPNQITDFLVFIRELINDGILNKVDNSSLILLVQYLFNTNSENIAVILISTLIDAHKAGIVTNLSLSNNLDIILHQLSANFITKSNFEIFVAMCKATPELFTTCTWMAANLGQESIEYVIKNLPPKKEYTQSKNWSVFLIHSLHILEGKIVHKLITYLIDLYLPDLSDFISMIDVIGRTFDGSSQDTEDLIHDVIFNVGIIVHSNPEKITFGEYTKLMTHFMFFHSIENYNNLALAQLYSNSPYVLIKPKRSRRYLEEKVPATPPKAPKSSPQKIMKRKARHSIRRKSIVQFVEDLENYSPQLALRAMSKLKILQKMTTRRYSIFQKFKPSVTFSLAVVNIDGLNEFDDDIPEDFKLNEERAELLSIMPYDIGNKLALAGDREYSYVFGLRFDGEDSWADVDLALQFITLFLSAPSPEYLEIALIITAFLTKSGSDVSESVLDQISPEMKQQLPDPLLYLDKILSKDKVFKNVDENTRAAKEKACFEYIQSLDNKFRDRALDAGPLISLKAIMREQTNNSKTALAIFASISDELVGMANNRVNDDEDLIHSNKISNRKLWQKSWHVLTLEDSPWQCSLPDSLRKVTHYKRDNVLTAYGVPTNIKVNNNFDDHTLASLLRDKGSWWSAEEALEEEKRKLKETYEKDKHAPLFEIGDLDLDESETDESSSKKEYSMLYIKERCLLELPCEIIKLKKVFKAKFALFTDQIFINFENDKVVVIKSASIERIYFRTRLHHPTAIEIFLENGLTYLINFPGVNSLTILQNFDLVETPKAIFKQKVPFKPFFATTDFTPKWCCGQISNFEYLMELNRSSGRSFNDTSAYPIIPWVIRDYESLFLDLSDPKTYRDLTKPIGALNQERLSLLRSRVDALKAAGIQEPFLYSSTYNCPLSIFLMLLRLEPFTTLHIRMQSGRFDIPSRLFHSIPSLWEFATCNANDFRELIPEFFCCPEFLVNSDNFNLGLENSDVEMPKWAKNHFDFVYKNRKALESDFVSSKLSNWIDLVWGYKQKSYEYDNVYIREMYSDIWNQPGTENPAKRAENEAILSHVGQIPPQLFATKHPERAILPKKIPTLSKNVSVNMQMTNLLIATISLTNSPTKCKVTTIDEDCVSMTALFDASSLNKMTVSAISKSVNSPVLRSKSMSSQHVMSKPPTSLKKSTTRLRKDSSDKGFIVSDVHISCVATAKTKVVKGFRASESILFTETDDSTIYFAEENKCEIYKAFPTVTLFTRQRSSITSLYSDKNHIITSNSDNVVTVYDTLQGTSPLFTVPSYSSKVKSVAISIPFKMFCFGTKDCRLTIGSLNTGNVVRIADLNGRRAIKILITRGWGFIVVYSTDLSKGYLQHFIEIYSVNGDKINECELNSKVSCWYTYKNAKGFDYIVMATDQGDIFHFEAFYCDIGRRIFGIEAQVMSVIYHEEEGIVTAVIQDGRIIFISSILD</sequence>
<dbReference type="InterPro" id="IPR050865">
    <property type="entry name" value="BEACH_Domain"/>
</dbReference>
<dbReference type="Pfam" id="PF15787">
    <property type="entry name" value="DUF4704"/>
    <property type="match status" value="1"/>
</dbReference>
<dbReference type="InterPro" id="IPR036372">
    <property type="entry name" value="BEACH_dom_sf"/>
</dbReference>
<accession>A2E609</accession>
<dbReference type="Pfam" id="PF02138">
    <property type="entry name" value="Beach"/>
    <property type="match status" value="1"/>
</dbReference>
<dbReference type="InParanoid" id="A2E609"/>
<proteinExistence type="predicted"/>
<dbReference type="eggNOG" id="KOG1787">
    <property type="taxonomic scope" value="Eukaryota"/>
</dbReference>
<dbReference type="CDD" id="cd06071">
    <property type="entry name" value="Beach"/>
    <property type="match status" value="1"/>
</dbReference>
<evidence type="ECO:0000259" key="3">
    <source>
        <dbReference type="PROSITE" id="PS51783"/>
    </source>
</evidence>
<dbReference type="SMR" id="A2E609"/>
<name>A2E609_TRIV3</name>
<dbReference type="OrthoDB" id="241321at2759"/>
<feature type="compositionally biased region" description="Polar residues" evidence="1">
    <location>
        <begin position="2144"/>
        <end position="2163"/>
    </location>
</feature>
<dbReference type="SUPFAM" id="SSF50729">
    <property type="entry name" value="PH domain-like"/>
    <property type="match status" value="1"/>
</dbReference>
<feature type="domain" description="BEACH-type PH" evidence="3">
    <location>
        <begin position="1677"/>
        <end position="1776"/>
    </location>
</feature>
<dbReference type="InterPro" id="IPR036322">
    <property type="entry name" value="WD40_repeat_dom_sf"/>
</dbReference>
<dbReference type="PANTHER" id="PTHR13743">
    <property type="entry name" value="BEIGE/BEACH-RELATED"/>
    <property type="match status" value="1"/>
</dbReference>
<dbReference type="PANTHER" id="PTHR13743:SF161">
    <property type="entry name" value="BEIGE_BEACH DOMAIN CONTAINING PROTEIN"/>
    <property type="match status" value="1"/>
</dbReference>
<keyword evidence="5" id="KW-1185">Reference proteome</keyword>
<feature type="region of interest" description="Disordered" evidence="1">
    <location>
        <begin position="2144"/>
        <end position="2166"/>
    </location>
</feature>
<dbReference type="InterPro" id="IPR000409">
    <property type="entry name" value="BEACH_dom"/>
</dbReference>
<dbReference type="Proteomes" id="UP000001542">
    <property type="component" value="Unassembled WGS sequence"/>
</dbReference>
<evidence type="ECO:0000256" key="1">
    <source>
        <dbReference type="SAM" id="MobiDB-lite"/>
    </source>
</evidence>
<dbReference type="RefSeq" id="XP_001324074.1">
    <property type="nucleotide sequence ID" value="XM_001324039.1"/>
</dbReference>
<dbReference type="Gene3D" id="2.130.10.10">
    <property type="entry name" value="YVTN repeat-like/Quinoprotein amine dehydrogenase"/>
    <property type="match status" value="1"/>
</dbReference>
<dbReference type="InterPro" id="IPR023362">
    <property type="entry name" value="PH-BEACH_dom"/>
</dbReference>
<dbReference type="InterPro" id="IPR015943">
    <property type="entry name" value="WD40/YVTN_repeat-like_dom_sf"/>
</dbReference>
<dbReference type="KEGG" id="tva:4769811"/>
<gene>
    <name evidence="4" type="ORF">TVAG_362310</name>
</gene>
<dbReference type="EMBL" id="DS113311">
    <property type="protein sequence ID" value="EAY11851.1"/>
    <property type="molecule type" value="Genomic_DNA"/>
</dbReference>
<evidence type="ECO:0000259" key="2">
    <source>
        <dbReference type="PROSITE" id="PS50197"/>
    </source>
</evidence>
<dbReference type="PROSITE" id="PS51783">
    <property type="entry name" value="PH_BEACH"/>
    <property type="match status" value="1"/>
</dbReference>
<organism evidence="4 5">
    <name type="scientific">Trichomonas vaginalis (strain ATCC PRA-98 / G3)</name>
    <dbReference type="NCBI Taxonomy" id="412133"/>
    <lineage>
        <taxon>Eukaryota</taxon>
        <taxon>Metamonada</taxon>
        <taxon>Parabasalia</taxon>
        <taxon>Trichomonadida</taxon>
        <taxon>Trichomonadidae</taxon>
        <taxon>Trichomonas</taxon>
    </lineage>
</organism>
<dbReference type="SUPFAM" id="SSF50978">
    <property type="entry name" value="WD40 repeat-like"/>
    <property type="match status" value="1"/>
</dbReference>
<protein>
    <submittedName>
        <fullName evidence="4">Beige/BEACH domain containing protein</fullName>
    </submittedName>
</protein>
<dbReference type="Gene3D" id="1.10.1540.10">
    <property type="entry name" value="BEACH domain"/>
    <property type="match status" value="1"/>
</dbReference>
<reference evidence="4" key="2">
    <citation type="journal article" date="2007" name="Science">
        <title>Draft genome sequence of the sexually transmitted pathogen Trichomonas vaginalis.</title>
        <authorList>
            <person name="Carlton J.M."/>
            <person name="Hirt R.P."/>
            <person name="Silva J.C."/>
            <person name="Delcher A.L."/>
            <person name="Schatz M."/>
            <person name="Zhao Q."/>
            <person name="Wortman J.R."/>
            <person name="Bidwell S.L."/>
            <person name="Alsmark U.C.M."/>
            <person name="Besteiro S."/>
            <person name="Sicheritz-Ponten T."/>
            <person name="Noel C.J."/>
            <person name="Dacks J.B."/>
            <person name="Foster P.G."/>
            <person name="Simillion C."/>
            <person name="Van de Peer Y."/>
            <person name="Miranda-Saavedra D."/>
            <person name="Barton G.J."/>
            <person name="Westrop G.D."/>
            <person name="Mueller S."/>
            <person name="Dessi D."/>
            <person name="Fiori P.L."/>
            <person name="Ren Q."/>
            <person name="Paulsen I."/>
            <person name="Zhang H."/>
            <person name="Bastida-Corcuera F.D."/>
            <person name="Simoes-Barbosa A."/>
            <person name="Brown M.T."/>
            <person name="Hayes R.D."/>
            <person name="Mukherjee M."/>
            <person name="Okumura C.Y."/>
            <person name="Schneider R."/>
            <person name="Smith A.J."/>
            <person name="Vanacova S."/>
            <person name="Villalvazo M."/>
            <person name="Haas B.J."/>
            <person name="Pertea M."/>
            <person name="Feldblyum T.V."/>
            <person name="Utterback T.R."/>
            <person name="Shu C.L."/>
            <person name="Osoegawa K."/>
            <person name="de Jong P.J."/>
            <person name="Hrdy I."/>
            <person name="Horvathova L."/>
            <person name="Zubacova Z."/>
            <person name="Dolezal P."/>
            <person name="Malik S.B."/>
            <person name="Logsdon J.M. Jr."/>
            <person name="Henze K."/>
            <person name="Gupta A."/>
            <person name="Wang C.C."/>
            <person name="Dunne R.L."/>
            <person name="Upcroft J.A."/>
            <person name="Upcroft P."/>
            <person name="White O."/>
            <person name="Salzberg S.L."/>
            <person name="Tang P."/>
            <person name="Chiu C.-H."/>
            <person name="Lee Y.-S."/>
            <person name="Embley T.M."/>
            <person name="Coombs G.H."/>
            <person name="Mottram J.C."/>
            <person name="Tachezy J."/>
            <person name="Fraser-Liggett C.M."/>
            <person name="Johnson P.J."/>
        </authorList>
    </citation>
    <scope>NUCLEOTIDE SEQUENCE [LARGE SCALE GENOMIC DNA]</scope>
    <source>
        <strain evidence="4">G3</strain>
    </source>
</reference>
<dbReference type="SMART" id="SM01026">
    <property type="entry name" value="Beach"/>
    <property type="match status" value="1"/>
</dbReference>
<evidence type="ECO:0000313" key="4">
    <source>
        <dbReference type="EMBL" id="EAY11851.1"/>
    </source>
</evidence>
<dbReference type="SUPFAM" id="SSF49899">
    <property type="entry name" value="Concanavalin A-like lectins/glucanases"/>
    <property type="match status" value="1"/>
</dbReference>
<reference evidence="4" key="1">
    <citation type="submission" date="2006-10" db="EMBL/GenBank/DDBJ databases">
        <authorList>
            <person name="Amadeo P."/>
            <person name="Zhao Q."/>
            <person name="Wortman J."/>
            <person name="Fraser-Liggett C."/>
            <person name="Carlton J."/>
        </authorList>
    </citation>
    <scope>NUCLEOTIDE SEQUENCE</scope>
    <source>
        <strain evidence="4">G3</strain>
    </source>
</reference>
<dbReference type="PROSITE" id="PS50197">
    <property type="entry name" value="BEACH"/>
    <property type="match status" value="1"/>
</dbReference>